<feature type="region of interest" description="Disordered" evidence="1">
    <location>
        <begin position="2048"/>
        <end position="2215"/>
    </location>
</feature>
<feature type="compositionally biased region" description="Low complexity" evidence="1">
    <location>
        <begin position="2183"/>
        <end position="2204"/>
    </location>
</feature>
<feature type="compositionally biased region" description="Polar residues" evidence="1">
    <location>
        <begin position="1273"/>
        <end position="1298"/>
    </location>
</feature>
<feature type="compositionally biased region" description="Low complexity" evidence="1">
    <location>
        <begin position="221"/>
        <end position="230"/>
    </location>
</feature>
<feature type="compositionally biased region" description="Basic and acidic residues" evidence="1">
    <location>
        <begin position="820"/>
        <end position="851"/>
    </location>
</feature>
<feature type="compositionally biased region" description="Polar residues" evidence="1">
    <location>
        <begin position="2150"/>
        <end position="2167"/>
    </location>
</feature>
<dbReference type="Gene3D" id="2.20.70.30">
    <property type="entry name" value="Nascent polypeptide-associated complex domain"/>
    <property type="match status" value="1"/>
</dbReference>
<dbReference type="Gene3D" id="1.10.8.10">
    <property type="entry name" value="DNA helicase RuvA subunit, C-terminal domain"/>
    <property type="match status" value="1"/>
</dbReference>
<name>A0ABD0XHF3_UMBPY</name>
<feature type="compositionally biased region" description="Low complexity" evidence="1">
    <location>
        <begin position="1071"/>
        <end position="1085"/>
    </location>
</feature>
<feature type="compositionally biased region" description="Polar residues" evidence="1">
    <location>
        <begin position="1224"/>
        <end position="1233"/>
    </location>
</feature>
<feature type="region of interest" description="Disordered" evidence="1">
    <location>
        <begin position="2317"/>
        <end position="2372"/>
    </location>
</feature>
<feature type="region of interest" description="Disordered" evidence="1">
    <location>
        <begin position="333"/>
        <end position="366"/>
    </location>
</feature>
<feature type="compositionally biased region" description="Basic and acidic residues" evidence="1">
    <location>
        <begin position="948"/>
        <end position="992"/>
    </location>
</feature>
<feature type="region of interest" description="Disordered" evidence="1">
    <location>
        <begin position="2231"/>
        <end position="2276"/>
    </location>
</feature>
<feature type="region of interest" description="Disordered" evidence="1">
    <location>
        <begin position="571"/>
        <end position="600"/>
    </location>
</feature>
<feature type="compositionally biased region" description="Basic and acidic residues" evidence="1">
    <location>
        <begin position="1317"/>
        <end position="1342"/>
    </location>
</feature>
<comment type="caution">
    <text evidence="3">The sequence shown here is derived from an EMBL/GenBank/DDBJ whole genome shotgun (WGS) entry which is preliminary data.</text>
</comment>
<dbReference type="InterPro" id="IPR016641">
    <property type="entry name" value="EGD2/NACA0like"/>
</dbReference>
<evidence type="ECO:0000259" key="2">
    <source>
        <dbReference type="PROSITE" id="PS51151"/>
    </source>
</evidence>
<feature type="region of interest" description="Disordered" evidence="1">
    <location>
        <begin position="2439"/>
        <end position="2466"/>
    </location>
</feature>
<dbReference type="EMBL" id="JAGEUA010000004">
    <property type="protein sequence ID" value="KAL0984898.1"/>
    <property type="molecule type" value="Genomic_DNA"/>
</dbReference>
<feature type="compositionally biased region" description="Low complexity" evidence="1">
    <location>
        <begin position="2003"/>
        <end position="2014"/>
    </location>
</feature>
<dbReference type="InterPro" id="IPR038187">
    <property type="entry name" value="NAC_A/B_dom_sf"/>
</dbReference>
<feature type="region of interest" description="Disordered" evidence="1">
    <location>
        <begin position="453"/>
        <end position="518"/>
    </location>
</feature>
<feature type="compositionally biased region" description="Polar residues" evidence="1">
    <location>
        <begin position="2131"/>
        <end position="2141"/>
    </location>
</feature>
<feature type="compositionally biased region" description="Polar residues" evidence="1">
    <location>
        <begin position="2231"/>
        <end position="2244"/>
    </location>
</feature>
<feature type="compositionally biased region" description="Basic and acidic residues" evidence="1">
    <location>
        <begin position="1971"/>
        <end position="1995"/>
    </location>
</feature>
<accession>A0ABD0XHF3</accession>
<feature type="compositionally biased region" description="Basic residues" evidence="1">
    <location>
        <begin position="1961"/>
        <end position="1970"/>
    </location>
</feature>
<feature type="compositionally biased region" description="Basic and acidic residues" evidence="1">
    <location>
        <begin position="11"/>
        <end position="20"/>
    </location>
</feature>
<dbReference type="CDD" id="cd22054">
    <property type="entry name" value="NAC_NACA"/>
    <property type="match status" value="1"/>
</dbReference>
<feature type="compositionally biased region" description="Basic and acidic residues" evidence="1">
    <location>
        <begin position="1498"/>
        <end position="1509"/>
    </location>
</feature>
<feature type="compositionally biased region" description="Pro residues" evidence="1">
    <location>
        <begin position="933"/>
        <end position="947"/>
    </location>
</feature>
<feature type="compositionally biased region" description="Basic and acidic residues" evidence="1">
    <location>
        <begin position="1086"/>
        <end position="1096"/>
    </location>
</feature>
<feature type="compositionally biased region" description="Polar residues" evidence="1">
    <location>
        <begin position="1923"/>
        <end position="1940"/>
    </location>
</feature>
<proteinExistence type="predicted"/>
<feature type="compositionally biased region" description="Basic and acidic residues" evidence="1">
    <location>
        <begin position="860"/>
        <end position="914"/>
    </location>
</feature>
<dbReference type="SMART" id="SM01407">
    <property type="entry name" value="NAC"/>
    <property type="match status" value="1"/>
</dbReference>
<feature type="compositionally biased region" description="Polar residues" evidence="1">
    <location>
        <begin position="2205"/>
        <end position="2215"/>
    </location>
</feature>
<keyword evidence="4" id="KW-1185">Reference proteome</keyword>
<dbReference type="Proteomes" id="UP001557470">
    <property type="component" value="Unassembled WGS sequence"/>
</dbReference>
<evidence type="ECO:0000313" key="3">
    <source>
        <dbReference type="EMBL" id="KAL0984898.1"/>
    </source>
</evidence>
<feature type="compositionally biased region" description="Polar residues" evidence="1">
    <location>
        <begin position="2261"/>
        <end position="2276"/>
    </location>
</feature>
<organism evidence="3 4">
    <name type="scientific">Umbra pygmaea</name>
    <name type="common">Eastern mudminnow</name>
    <dbReference type="NCBI Taxonomy" id="75934"/>
    <lineage>
        <taxon>Eukaryota</taxon>
        <taxon>Metazoa</taxon>
        <taxon>Chordata</taxon>
        <taxon>Craniata</taxon>
        <taxon>Vertebrata</taxon>
        <taxon>Euteleostomi</taxon>
        <taxon>Actinopterygii</taxon>
        <taxon>Neopterygii</taxon>
        <taxon>Teleostei</taxon>
        <taxon>Protacanthopterygii</taxon>
        <taxon>Esociformes</taxon>
        <taxon>Umbridae</taxon>
        <taxon>Umbra</taxon>
    </lineage>
</organism>
<gene>
    <name evidence="3" type="ORF">UPYG_G00150140</name>
</gene>
<feature type="compositionally biased region" description="Polar residues" evidence="1">
    <location>
        <begin position="1898"/>
        <end position="1910"/>
    </location>
</feature>
<dbReference type="PROSITE" id="PS51151">
    <property type="entry name" value="NAC_AB"/>
    <property type="match status" value="1"/>
</dbReference>
<feature type="compositionally biased region" description="Basic and acidic residues" evidence="1">
    <location>
        <begin position="1107"/>
        <end position="1118"/>
    </location>
</feature>
<feature type="region of interest" description="Disordered" evidence="1">
    <location>
        <begin position="1481"/>
        <end position="1516"/>
    </location>
</feature>
<feature type="region of interest" description="Disordered" evidence="1">
    <location>
        <begin position="1246"/>
        <end position="1343"/>
    </location>
</feature>
<feature type="compositionally biased region" description="Pro residues" evidence="1">
    <location>
        <begin position="2092"/>
        <end position="2106"/>
    </location>
</feature>
<feature type="domain" description="NAC-A/B" evidence="2">
    <location>
        <begin position="2362"/>
        <end position="2427"/>
    </location>
</feature>
<feature type="compositionally biased region" description="Low complexity" evidence="1">
    <location>
        <begin position="1204"/>
        <end position="1215"/>
    </location>
</feature>
<feature type="compositionally biased region" description="Low complexity" evidence="1">
    <location>
        <begin position="36"/>
        <end position="59"/>
    </location>
</feature>
<feature type="compositionally biased region" description="Polar residues" evidence="1">
    <location>
        <begin position="1119"/>
        <end position="1130"/>
    </location>
</feature>
<feature type="compositionally biased region" description="Basic and acidic residues" evidence="1">
    <location>
        <begin position="784"/>
        <end position="794"/>
    </location>
</feature>
<feature type="compositionally biased region" description="Basic and acidic residues" evidence="1">
    <location>
        <begin position="1002"/>
        <end position="1070"/>
    </location>
</feature>
<feature type="compositionally biased region" description="Basic and acidic residues" evidence="1">
    <location>
        <begin position="419"/>
        <end position="432"/>
    </location>
</feature>
<feature type="region of interest" description="Disordered" evidence="1">
    <location>
        <begin position="1"/>
        <end position="120"/>
    </location>
</feature>
<dbReference type="FunFam" id="2.20.70.30:FF:000002">
    <property type="entry name" value="Nascent polypeptide-associated complex (NAC), alpha subunit"/>
    <property type="match status" value="1"/>
</dbReference>
<feature type="compositionally biased region" description="Polar residues" evidence="1">
    <location>
        <begin position="484"/>
        <end position="497"/>
    </location>
</feature>
<feature type="compositionally biased region" description="Pro residues" evidence="1">
    <location>
        <begin position="2440"/>
        <end position="2450"/>
    </location>
</feature>
<dbReference type="InterPro" id="IPR002715">
    <property type="entry name" value="Nas_poly-pep-assoc_cplx_dom"/>
</dbReference>
<feature type="compositionally biased region" description="Basic and acidic residues" evidence="1">
    <location>
        <begin position="457"/>
        <end position="472"/>
    </location>
</feature>
<dbReference type="PANTHER" id="PTHR21713">
    <property type="entry name" value="NASCENT POLYPEPTIDE ASSOCIATED COMPLEX ALPHA SUBUNIT-RELATED"/>
    <property type="match status" value="1"/>
</dbReference>
<feature type="compositionally biased region" description="Polar residues" evidence="1">
    <location>
        <begin position="2064"/>
        <end position="2086"/>
    </location>
</feature>
<feature type="compositionally biased region" description="Basic and acidic residues" evidence="1">
    <location>
        <begin position="1870"/>
        <end position="1891"/>
    </location>
</feature>
<feature type="compositionally biased region" description="Low complexity" evidence="1">
    <location>
        <begin position="2107"/>
        <end position="2116"/>
    </location>
</feature>
<feature type="compositionally biased region" description="Acidic residues" evidence="1">
    <location>
        <begin position="711"/>
        <end position="728"/>
    </location>
</feature>
<feature type="compositionally biased region" description="Acidic residues" evidence="1">
    <location>
        <begin position="2457"/>
        <end position="2466"/>
    </location>
</feature>
<feature type="region of interest" description="Disordered" evidence="1">
    <location>
        <begin position="656"/>
        <end position="1233"/>
    </location>
</feature>
<feature type="region of interest" description="Disordered" evidence="1">
    <location>
        <begin position="164"/>
        <end position="230"/>
    </location>
</feature>
<protein>
    <recommendedName>
        <fullName evidence="2">NAC-A/B domain-containing protein</fullName>
    </recommendedName>
</protein>
<feature type="region of interest" description="Disordered" evidence="1">
    <location>
        <begin position="1864"/>
        <end position="2021"/>
    </location>
</feature>
<feature type="compositionally biased region" description="Low complexity" evidence="1">
    <location>
        <begin position="1263"/>
        <end position="1272"/>
    </location>
</feature>
<feature type="compositionally biased region" description="Polar residues" evidence="1">
    <location>
        <begin position="571"/>
        <end position="583"/>
    </location>
</feature>
<feature type="region of interest" description="Disordered" evidence="1">
    <location>
        <begin position="1615"/>
        <end position="1654"/>
    </location>
</feature>
<reference evidence="3 4" key="1">
    <citation type="submission" date="2024-06" db="EMBL/GenBank/DDBJ databases">
        <authorList>
            <person name="Pan Q."/>
            <person name="Wen M."/>
            <person name="Jouanno E."/>
            <person name="Zahm M."/>
            <person name="Klopp C."/>
            <person name="Cabau C."/>
            <person name="Louis A."/>
            <person name="Berthelot C."/>
            <person name="Parey E."/>
            <person name="Roest Crollius H."/>
            <person name="Montfort J."/>
            <person name="Robinson-Rechavi M."/>
            <person name="Bouchez O."/>
            <person name="Lampietro C."/>
            <person name="Lopez Roques C."/>
            <person name="Donnadieu C."/>
            <person name="Postlethwait J."/>
            <person name="Bobe J."/>
            <person name="Verreycken H."/>
            <person name="Guiguen Y."/>
        </authorList>
    </citation>
    <scope>NUCLEOTIDE SEQUENCE [LARGE SCALE GENOMIC DNA]</scope>
    <source>
        <strain evidence="3">Up_M1</strain>
        <tissue evidence="3">Testis</tissue>
    </source>
</reference>
<feature type="region of interest" description="Disordered" evidence="1">
    <location>
        <begin position="2281"/>
        <end position="2300"/>
    </location>
</feature>
<dbReference type="InterPro" id="IPR041907">
    <property type="entry name" value="NACAD_UBA"/>
</dbReference>
<evidence type="ECO:0000313" key="4">
    <source>
        <dbReference type="Proteomes" id="UP001557470"/>
    </source>
</evidence>
<dbReference type="Pfam" id="PF19026">
    <property type="entry name" value="UBA_HYPK"/>
    <property type="match status" value="1"/>
</dbReference>
<dbReference type="InterPro" id="IPR044034">
    <property type="entry name" value="NAC-like_UBA"/>
</dbReference>
<sequence length="2507" mass="270859">MPGESSPSTFSKERYPERGAEQTGLPPSDMNRHASSDSTPSDSASSPSDSGSNPSPSTPEKLLPSCTSPFGPRLIRVTPSSSTTPRPQPEGSDHRHGNTVRLSGKFGGHGPCGRRSGPVKMERIKVLMGSEVESDYKQPEHMESRVVMGQETLLKSKETLVEKNLSRQSSQVIALPDSPVLDVPKPSSEPQGNSGEKAQLDTGQEISPQTPKMEQEPEQETSPALPFSSLLTPLLSPLTPASRASTEPVIRDVSLTGTLTPQEAELSPYGEMPYICTLYTLPSMCEPICPPAVLSFTEPSYAVDPLKVGVPSSLDPDLYYTAPSTPIKLSARPAHLKHHSYPGSPASPLSPNSPSDSEELCSPVTSPSGSYVTAEGSWASYTSSTSPCTSPNLLLPEEAQEAPACFVSSLSEIGDEVGEDRATGGERGEDRGGGAAEWRFRLYKGLAETVILEEEEVQRGEVRGRSSEEVKVSRGSCRPRWVTEDTSPLRSSSGRSTDSQEEGGESESSLCPTEEALAESQQYSGLLSQKGLELELQACVPEELYAPITSSVDGADSPRLTFTPDMGNLSPHTSSINPGSPNLTRDACSPEVSDVDNSSPYGDMGPFLLFPCSYSDDGEMEEMDRMIPASLLNFPLHTSLLFQADSMEITLFPREEEGNEGEEGSYRNEENDVDAYAAGEEEGDVEDGDDDEDEEEEVEDKVEREAKVEIAIEEEVDEDDDEDEEEEGEGKAVDDLPEEDTSASFLHSLSETSINEGLDESFCFHDDTDDSLDSASYNGEEDEHLYSTERHAEPPTEPQTETPGEPTREPPTRLPTEPPTKLHPETPTEPHPEIPTEPPTEPHPEIPREPPSKPYLEILTEPHSEVPTEPPIKLHPEIPTKLHPEIPTEPHPEIPTEPPTKLHPEIPTEPHPEIPTEPPTKLHLVISTEPHPEIPTEPQPEIPTEPPTKPHPETPTKPHPEKPTEPHPEIPTERSTEPHPEIPTEPPTKLHPETPTVPPTEPHPKLPTEPHHEIPTEPHPEIPTEPHPEKPTEPHPEKPTEPHPETPTEPHSETPTEPHPEIPTEPHPETSTEPPTETSTEPPTKLGKEPPTKHPTEPLAEPPQPETRPESQRTETHAELSQSQNRSRLNNLPHPKVSQPDHPPDPQPLQAAPNRPALSICSELLNSGSESEMEISSESESSDPPVPTVSQDSTSVYPLDSNPAITTTTITTLATDSSPETKHTTVPTPTPNTAIVVVANTNFPAAPNTFHATASTPKPPPATSSTPIADPTVTTQETVSHSKPVTLATQPSRNSPVTLATAAEPGKAATEQLEPGTESRDGKQSTETSEKGHTEQTDRDSFKLLIKPCSSQSDATRATQQTYKPCKPLPRVFGVATASVWSKPLLVSELELDQKNGNSSAEEGAESRLFLEGTTATNDLNKGVPLLLCPKEPNPNQSNIPVSSCFDGSPDIADNLTLTTDLCPCDPAQENLRENALSTDDGVPGPLGFSHTPLAVSPKRENSETDSGSRRGAGGGAWGAGEALSLSLGQGCALEAESLLLCEMEGQRVGHTIGQILSGTPNVAIDEDEVGVMGDEDDDNNSLCGRPDKMADVELVGGVPESNLSSWRSIEEISEAGGGEDGSSRFPEDDVSNLQSQADKKEEQETNESVFLSGAMPTSVTLNALSEEMRHQNVSLSASLSNIPLTEVGPQVTAATDRPTTSVDSSTQHLGTTKAFHFTESPDSLSPTGSEHNTSSDQILDSLEAAISRPNRSTDHKPAVKQPDPALSLLGGTFGSFSPKIRPSKLKSGRISQQSYTLEGKKTAEMSQEYTLSVSESEVEHVKKLYSQNLPGKTELQLVRQTEDADSQTTHQLKKNAALEGCKSIVYNSGERDPKERPEKRVSPERDREPAPRYSPEGQLSTEKAISPSQRGRKGNGRKQSRETQSQLSKQALSNSGSTDEPQEQALPAQTPADTSPPGRNKMKNKRGKKAAADTRQKTPFKDKPEAESERREQNKNASSDPTLSSQNNLSSTTVLVSKEVNQEVNQEVNLEVNQESNLEVNLEVLDNRPLPGCQTESRKDINDNNLASGQTSLTEQNPSSQPLTCSAQSSSPPPPPASSPPPLSPSPLSSFSQPSTCPVKPDEDLPIPVQESQPLLSTPQPVSPLLDAQPQSTNHQTASAPISTTPIALPMHTPIPTKNPYMSPTPSSSSPSMPSLLSVSSLTQPTQESLPDQQSPTTLVVLDTHMQTQAQPDLLTTIQSQSPQDRDGMDTDSDYDDTIVPQQSHITQTKKFVGNSGLSNQREILPHSSHQPADRQAGCPISHLDSKELELSFKNNMGSCNESESEGSVPELEDPEGVPLRSLQSQSISPAEDGLNRPKQSRSEKKARKAMGKLGLRPVHGVTRITIRKSKSILFVISRPDVFKSPASDIYIVFGEAKIEDLSQQVHKAAAEKFKVPVEPSPMAPPAPPSLTIKEESEEEEVDDGGLEQRDIELVMAQANVSRSKAILALRHNTNDIVNAIMELTM</sequence>
<feature type="compositionally biased region" description="Basic and acidic residues" evidence="1">
    <location>
        <begin position="701"/>
        <end position="710"/>
    </location>
</feature>
<dbReference type="CDD" id="cd14416">
    <property type="entry name" value="UBA_NACAD"/>
    <property type="match status" value="1"/>
</dbReference>
<feature type="compositionally biased region" description="Acidic residues" evidence="1">
    <location>
        <begin position="679"/>
        <end position="700"/>
    </location>
</feature>
<feature type="compositionally biased region" description="Polar residues" evidence="1">
    <location>
        <begin position="188"/>
        <end position="212"/>
    </location>
</feature>
<feature type="region of interest" description="Disordered" evidence="1">
    <location>
        <begin position="416"/>
        <end position="435"/>
    </location>
</feature>
<feature type="compositionally biased region" description="Low complexity" evidence="1">
    <location>
        <begin position="342"/>
        <end position="355"/>
    </location>
</feature>
<dbReference type="Pfam" id="PF01849">
    <property type="entry name" value="NAC"/>
    <property type="match status" value="1"/>
</dbReference>
<feature type="compositionally biased region" description="Polar residues" evidence="1">
    <location>
        <begin position="742"/>
        <end position="755"/>
    </location>
</feature>
<evidence type="ECO:0000256" key="1">
    <source>
        <dbReference type="SAM" id="MobiDB-lite"/>
    </source>
</evidence>
<feature type="compositionally biased region" description="Polar residues" evidence="1">
    <location>
        <begin position="1"/>
        <end position="10"/>
    </location>
</feature>
<feature type="compositionally biased region" description="Acidic residues" evidence="1">
    <location>
        <begin position="1171"/>
        <end position="1181"/>
    </location>
</feature>